<organism evidence="2">
    <name type="scientific">Tanacetum cinerariifolium</name>
    <name type="common">Dalmatian daisy</name>
    <name type="synonym">Chrysanthemum cinerariifolium</name>
    <dbReference type="NCBI Taxonomy" id="118510"/>
    <lineage>
        <taxon>Eukaryota</taxon>
        <taxon>Viridiplantae</taxon>
        <taxon>Streptophyta</taxon>
        <taxon>Embryophyta</taxon>
        <taxon>Tracheophyta</taxon>
        <taxon>Spermatophyta</taxon>
        <taxon>Magnoliopsida</taxon>
        <taxon>eudicotyledons</taxon>
        <taxon>Gunneridae</taxon>
        <taxon>Pentapetalae</taxon>
        <taxon>asterids</taxon>
        <taxon>campanulids</taxon>
        <taxon>Asterales</taxon>
        <taxon>Asteraceae</taxon>
        <taxon>Asteroideae</taxon>
        <taxon>Anthemideae</taxon>
        <taxon>Anthemidinae</taxon>
        <taxon>Tanacetum</taxon>
    </lineage>
</organism>
<evidence type="ECO:0000256" key="1">
    <source>
        <dbReference type="SAM" id="MobiDB-lite"/>
    </source>
</evidence>
<feature type="compositionally biased region" description="Basic and acidic residues" evidence="1">
    <location>
        <begin position="213"/>
        <end position="235"/>
    </location>
</feature>
<proteinExistence type="predicted"/>
<protein>
    <submittedName>
        <fullName evidence="2">Uncharacterized protein</fullName>
    </submittedName>
</protein>
<dbReference type="EMBL" id="BKCJ010547492">
    <property type="protein sequence ID" value="GFB07923.1"/>
    <property type="molecule type" value="Genomic_DNA"/>
</dbReference>
<comment type="caution">
    <text evidence="2">The sequence shown here is derived from an EMBL/GenBank/DDBJ whole genome shotgun (WGS) entry which is preliminary data.</text>
</comment>
<reference evidence="2" key="1">
    <citation type="journal article" date="2019" name="Sci. Rep.">
        <title>Draft genome of Tanacetum cinerariifolium, the natural source of mosquito coil.</title>
        <authorList>
            <person name="Yamashiro T."/>
            <person name="Shiraishi A."/>
            <person name="Satake H."/>
            <person name="Nakayama K."/>
        </authorList>
    </citation>
    <scope>NUCLEOTIDE SEQUENCE</scope>
</reference>
<dbReference type="AlphaFoldDB" id="A0A699KRK7"/>
<feature type="region of interest" description="Disordered" evidence="1">
    <location>
        <begin position="195"/>
        <end position="235"/>
    </location>
</feature>
<gene>
    <name evidence="2" type="ORF">Tci_679894</name>
</gene>
<evidence type="ECO:0000313" key="2">
    <source>
        <dbReference type="EMBL" id="GFB07923.1"/>
    </source>
</evidence>
<feature type="non-terminal residue" evidence="2">
    <location>
        <position position="1"/>
    </location>
</feature>
<sequence>VVVTEDVIRRDLYLDVADGVLKDYVERVQLFHGICCHLPCYRVRKDFSRVETPLFALMLVQSQPQAVEEEVEEVEIPTALPFDLLQVLLYHLYMILPLHPMLHLQLHHLRNNQVAELEQDKHTQALEILKMQKRVKKLEKKKRPKHLGFKSLRKVGGKIEAIDADDDITLVDVETQKEVADMDAELQGRIDQDDEVNAASKGVSAAEPTVFNDEERLHEKEIKKSAVREKQEKDDLERAQVLQKQHDDKEENIDWNAVAKQIQERHLDNIGKYQSFKKKPISIAQARKNMIIYLQNMEYKKVQTLFKSDKDVEEPKKKRVAEEILLQESFKKLKAIKVSVEALQVKYPIIDWEIHSEGSRTYWKIIGVSGITKAYHSFKDMLKGFDKEDLIALWNLVKEKLSSAVASVDKEKALWVKLKRMFEPNADDVIWNLQRERLSLVK</sequence>
<accession>A0A699KRK7</accession>
<name>A0A699KRK7_TANCI</name>